<evidence type="ECO:0000313" key="7">
    <source>
        <dbReference type="Proteomes" id="UP000565711"/>
    </source>
</evidence>
<keyword evidence="2 4" id="KW-0238">DNA-binding</keyword>
<sequence length="194" mass="21505">MPAEPLGRRARKNSQTRRALADAAEQLFLEKGYDQVSVKEIADAVDISVPTMFRHVPDGKEAMMFDDGAERLESLLTAVTQRPAEQSLMTALREFLLGRGLFLTDPSPEIRRRTELIMNTPALREYSRRLWIRCEAPLAAAIAAELGRPPEDITARAVARYVLEIPQFAGGEPDPRAALDAIFALLEHGMHGVA</sequence>
<protein>
    <submittedName>
        <fullName evidence="6">TetR family transcriptional regulator</fullName>
    </submittedName>
</protein>
<organism evidence="6 7">
    <name type="scientific">Nocardia vermiculata</name>
    <dbReference type="NCBI Taxonomy" id="257274"/>
    <lineage>
        <taxon>Bacteria</taxon>
        <taxon>Bacillati</taxon>
        <taxon>Actinomycetota</taxon>
        <taxon>Actinomycetes</taxon>
        <taxon>Mycobacteriales</taxon>
        <taxon>Nocardiaceae</taxon>
        <taxon>Nocardia</taxon>
    </lineage>
</organism>
<feature type="domain" description="HTH tetR-type" evidence="5">
    <location>
        <begin position="14"/>
        <end position="74"/>
    </location>
</feature>
<evidence type="ECO:0000256" key="1">
    <source>
        <dbReference type="ARBA" id="ARBA00023015"/>
    </source>
</evidence>
<dbReference type="Gene3D" id="1.10.10.60">
    <property type="entry name" value="Homeodomain-like"/>
    <property type="match status" value="1"/>
</dbReference>
<dbReference type="Pfam" id="PF17754">
    <property type="entry name" value="TetR_C_14"/>
    <property type="match status" value="1"/>
</dbReference>
<dbReference type="EMBL" id="JAAXOP010000016">
    <property type="protein sequence ID" value="NKY53261.1"/>
    <property type="molecule type" value="Genomic_DNA"/>
</dbReference>
<dbReference type="PROSITE" id="PS50977">
    <property type="entry name" value="HTH_TETR_2"/>
    <property type="match status" value="1"/>
</dbReference>
<dbReference type="Proteomes" id="UP000565711">
    <property type="component" value="Unassembled WGS sequence"/>
</dbReference>
<accession>A0A846Y6D8</accession>
<comment type="caution">
    <text evidence="6">The sequence shown here is derived from an EMBL/GenBank/DDBJ whole genome shotgun (WGS) entry which is preliminary data.</text>
</comment>
<keyword evidence="3" id="KW-0804">Transcription</keyword>
<dbReference type="PANTHER" id="PTHR30055">
    <property type="entry name" value="HTH-TYPE TRANSCRIPTIONAL REGULATOR RUTR"/>
    <property type="match status" value="1"/>
</dbReference>
<evidence type="ECO:0000256" key="4">
    <source>
        <dbReference type="PROSITE-ProRule" id="PRU00335"/>
    </source>
</evidence>
<evidence type="ECO:0000256" key="3">
    <source>
        <dbReference type="ARBA" id="ARBA00023163"/>
    </source>
</evidence>
<dbReference type="InterPro" id="IPR001647">
    <property type="entry name" value="HTH_TetR"/>
</dbReference>
<dbReference type="AlphaFoldDB" id="A0A846Y6D8"/>
<keyword evidence="7" id="KW-1185">Reference proteome</keyword>
<dbReference type="GO" id="GO:0003700">
    <property type="term" value="F:DNA-binding transcription factor activity"/>
    <property type="evidence" value="ECO:0007669"/>
    <property type="project" value="TreeGrafter"/>
</dbReference>
<evidence type="ECO:0000256" key="2">
    <source>
        <dbReference type="ARBA" id="ARBA00023125"/>
    </source>
</evidence>
<reference evidence="6 7" key="1">
    <citation type="submission" date="2020-04" db="EMBL/GenBank/DDBJ databases">
        <title>MicrobeNet Type strains.</title>
        <authorList>
            <person name="Nicholson A.C."/>
        </authorList>
    </citation>
    <scope>NUCLEOTIDE SEQUENCE [LARGE SCALE GENOMIC DNA]</scope>
    <source>
        <strain evidence="6 7">JCM 12354</strain>
    </source>
</reference>
<proteinExistence type="predicted"/>
<dbReference type="InterPro" id="IPR041347">
    <property type="entry name" value="MftR_C"/>
</dbReference>
<dbReference type="GO" id="GO:0000976">
    <property type="term" value="F:transcription cis-regulatory region binding"/>
    <property type="evidence" value="ECO:0007669"/>
    <property type="project" value="TreeGrafter"/>
</dbReference>
<dbReference type="Pfam" id="PF00440">
    <property type="entry name" value="TetR_N"/>
    <property type="match status" value="1"/>
</dbReference>
<dbReference type="SUPFAM" id="SSF46689">
    <property type="entry name" value="Homeodomain-like"/>
    <property type="match status" value="1"/>
</dbReference>
<dbReference type="RefSeq" id="WP_067875093.1">
    <property type="nucleotide sequence ID" value="NZ_JAAXOP010000016.1"/>
</dbReference>
<evidence type="ECO:0000313" key="6">
    <source>
        <dbReference type="EMBL" id="NKY53261.1"/>
    </source>
</evidence>
<feature type="DNA-binding region" description="H-T-H motif" evidence="4">
    <location>
        <begin position="37"/>
        <end position="56"/>
    </location>
</feature>
<dbReference type="PANTHER" id="PTHR30055:SF234">
    <property type="entry name" value="HTH-TYPE TRANSCRIPTIONAL REGULATOR BETI"/>
    <property type="match status" value="1"/>
</dbReference>
<dbReference type="Gene3D" id="1.10.357.10">
    <property type="entry name" value="Tetracycline Repressor, domain 2"/>
    <property type="match status" value="1"/>
</dbReference>
<keyword evidence="1" id="KW-0805">Transcription regulation</keyword>
<dbReference type="InterPro" id="IPR050109">
    <property type="entry name" value="HTH-type_TetR-like_transc_reg"/>
</dbReference>
<evidence type="ECO:0000259" key="5">
    <source>
        <dbReference type="PROSITE" id="PS50977"/>
    </source>
</evidence>
<gene>
    <name evidence="6" type="ORF">HGA08_23980</name>
</gene>
<dbReference type="InterPro" id="IPR009057">
    <property type="entry name" value="Homeodomain-like_sf"/>
</dbReference>
<name>A0A846Y6D8_9NOCA</name>